<evidence type="ECO:0000259" key="1">
    <source>
        <dbReference type="SMART" id="SM00198"/>
    </source>
</evidence>
<dbReference type="InterPro" id="IPR018244">
    <property type="entry name" value="Allrgn_V5/Tpx1_CS"/>
</dbReference>
<dbReference type="Gene3D" id="3.40.33.10">
    <property type="entry name" value="CAP"/>
    <property type="match status" value="1"/>
</dbReference>
<dbReference type="InterPro" id="IPR014044">
    <property type="entry name" value="CAP_dom"/>
</dbReference>
<keyword evidence="3" id="KW-1185">Reference proteome</keyword>
<dbReference type="PRINTS" id="PR00838">
    <property type="entry name" value="V5ALLERGEN"/>
</dbReference>
<dbReference type="EMBL" id="FSQW01000002">
    <property type="protein sequence ID" value="SIO09353.1"/>
    <property type="molecule type" value="Genomic_DNA"/>
</dbReference>
<dbReference type="PROSITE" id="PS01009">
    <property type="entry name" value="CRISP_1"/>
    <property type="match status" value="1"/>
</dbReference>
<reference evidence="3" key="1">
    <citation type="submission" date="2016-11" db="EMBL/GenBank/DDBJ databases">
        <authorList>
            <person name="Varghese N."/>
            <person name="Submissions S."/>
        </authorList>
    </citation>
    <scope>NUCLEOTIDE SEQUENCE [LARGE SCALE GENOMIC DNA]</scope>
    <source>
        <strain evidence="3">DSM 22363</strain>
    </source>
</reference>
<dbReference type="PROSITE" id="PS01010">
    <property type="entry name" value="CRISP_2"/>
    <property type="match status" value="1"/>
</dbReference>
<evidence type="ECO:0000313" key="2">
    <source>
        <dbReference type="EMBL" id="SIO09353.1"/>
    </source>
</evidence>
<dbReference type="SUPFAM" id="SSF55797">
    <property type="entry name" value="PR-1-like"/>
    <property type="match status" value="1"/>
</dbReference>
<dbReference type="Pfam" id="PF00188">
    <property type="entry name" value="CAP"/>
    <property type="match status" value="1"/>
</dbReference>
<dbReference type="SMART" id="SM00198">
    <property type="entry name" value="SCP"/>
    <property type="match status" value="1"/>
</dbReference>
<dbReference type="Proteomes" id="UP000185192">
    <property type="component" value="Unassembled WGS sequence"/>
</dbReference>
<feature type="domain" description="SCP" evidence="1">
    <location>
        <begin position="2"/>
        <end position="137"/>
    </location>
</feature>
<dbReference type="InterPro" id="IPR035940">
    <property type="entry name" value="CAP_sf"/>
</dbReference>
<sequence>MLDVMLQSHNEARAEVGAAPVVLDADLNAQAKAYAEELIANGRFEHSPRSSRPNQGENLWAGTAGFFSFQQMVDAWINEKQFFVPGIFPDVSRNGEVVGHYTQIIWSTTSRIGCGIASNSQREVLVCRYNPPGNVIGRRVP</sequence>
<protein>
    <submittedName>
        <fullName evidence="2">Cysteine-rich secretory protein family protein</fullName>
    </submittedName>
</protein>
<name>A0A1N6GPD4_9SPHN</name>
<accession>A0A1N6GPD4</accession>
<dbReference type="InterPro" id="IPR001283">
    <property type="entry name" value="CRISP-related"/>
</dbReference>
<gene>
    <name evidence="2" type="ORF">SAMN02745824_2922</name>
</gene>
<dbReference type="PRINTS" id="PR00837">
    <property type="entry name" value="V5TPXLIKE"/>
</dbReference>
<dbReference type="PANTHER" id="PTHR10334">
    <property type="entry name" value="CYSTEINE-RICH SECRETORY PROTEIN-RELATED"/>
    <property type="match status" value="1"/>
</dbReference>
<proteinExistence type="predicted"/>
<dbReference type="STRING" id="1123272.SAMN02745824_2922"/>
<organism evidence="2 3">
    <name type="scientific">Parasphingorhabdus marina DSM 22363</name>
    <dbReference type="NCBI Taxonomy" id="1123272"/>
    <lineage>
        <taxon>Bacteria</taxon>
        <taxon>Pseudomonadati</taxon>
        <taxon>Pseudomonadota</taxon>
        <taxon>Alphaproteobacteria</taxon>
        <taxon>Sphingomonadales</taxon>
        <taxon>Sphingomonadaceae</taxon>
        <taxon>Parasphingorhabdus</taxon>
    </lineage>
</organism>
<dbReference type="GO" id="GO:0005576">
    <property type="term" value="C:extracellular region"/>
    <property type="evidence" value="ECO:0007669"/>
    <property type="project" value="InterPro"/>
</dbReference>
<evidence type="ECO:0000313" key="3">
    <source>
        <dbReference type="Proteomes" id="UP000185192"/>
    </source>
</evidence>
<dbReference type="InterPro" id="IPR002413">
    <property type="entry name" value="V5_allergen-like"/>
</dbReference>
<dbReference type="AlphaFoldDB" id="A0A1N6GPD4"/>